<dbReference type="PANTHER" id="PTHR48050">
    <property type="entry name" value="STEROL 3-BETA-GLUCOSYLTRANSFERASE"/>
    <property type="match status" value="1"/>
</dbReference>
<name>A0A812IA19_9DINO</name>
<dbReference type="OrthoDB" id="443615at2759"/>
<dbReference type="Proteomes" id="UP000604046">
    <property type="component" value="Unassembled WGS sequence"/>
</dbReference>
<dbReference type="PANTHER" id="PTHR48050:SF13">
    <property type="entry name" value="STEROL 3-BETA-GLUCOSYLTRANSFERASE UGT80A2"/>
    <property type="match status" value="1"/>
</dbReference>
<organism evidence="4 5">
    <name type="scientific">Symbiodinium natans</name>
    <dbReference type="NCBI Taxonomy" id="878477"/>
    <lineage>
        <taxon>Eukaryota</taxon>
        <taxon>Sar</taxon>
        <taxon>Alveolata</taxon>
        <taxon>Dinophyceae</taxon>
        <taxon>Suessiales</taxon>
        <taxon>Symbiodiniaceae</taxon>
        <taxon>Symbiodinium</taxon>
    </lineage>
</organism>
<feature type="region of interest" description="Disordered" evidence="1">
    <location>
        <begin position="764"/>
        <end position="794"/>
    </location>
</feature>
<keyword evidence="5" id="KW-1185">Reference proteome</keyword>
<evidence type="ECO:0000313" key="5">
    <source>
        <dbReference type="Proteomes" id="UP000604046"/>
    </source>
</evidence>
<comment type="caution">
    <text evidence="4">The sequence shown here is derived from an EMBL/GenBank/DDBJ whole genome shotgun (WGS) entry which is preliminary data.</text>
</comment>
<accession>A0A812IA19</accession>
<dbReference type="SUPFAM" id="SSF53756">
    <property type="entry name" value="UDP-Glycosyltransferase/glycogen phosphorylase"/>
    <property type="match status" value="1"/>
</dbReference>
<reference evidence="4" key="1">
    <citation type="submission" date="2021-02" db="EMBL/GenBank/DDBJ databases">
        <authorList>
            <person name="Dougan E. K."/>
            <person name="Rhodes N."/>
            <person name="Thang M."/>
            <person name="Chan C."/>
        </authorList>
    </citation>
    <scope>NUCLEOTIDE SEQUENCE</scope>
</reference>
<evidence type="ECO:0000256" key="2">
    <source>
        <dbReference type="SAM" id="Phobius"/>
    </source>
</evidence>
<dbReference type="Pfam" id="PF03033">
    <property type="entry name" value="Glyco_transf_28"/>
    <property type="match status" value="1"/>
</dbReference>
<dbReference type="EMBL" id="CAJNDS010000211">
    <property type="protein sequence ID" value="CAE7028730.1"/>
    <property type="molecule type" value="Genomic_DNA"/>
</dbReference>
<feature type="transmembrane region" description="Helical" evidence="2">
    <location>
        <begin position="727"/>
        <end position="752"/>
    </location>
</feature>
<dbReference type="InterPro" id="IPR050426">
    <property type="entry name" value="Glycosyltransferase_28"/>
</dbReference>
<protein>
    <submittedName>
        <fullName evidence="4">TylN protein</fullName>
    </submittedName>
</protein>
<dbReference type="GO" id="GO:0005975">
    <property type="term" value="P:carbohydrate metabolic process"/>
    <property type="evidence" value="ECO:0007669"/>
    <property type="project" value="InterPro"/>
</dbReference>
<keyword evidence="2" id="KW-0812">Transmembrane</keyword>
<evidence type="ECO:0000256" key="1">
    <source>
        <dbReference type="SAM" id="MobiDB-lite"/>
    </source>
</evidence>
<feature type="domain" description="Glycosyltransferase family 28 N-terminal" evidence="3">
    <location>
        <begin position="203"/>
        <end position="246"/>
    </location>
</feature>
<keyword evidence="2" id="KW-1133">Transmembrane helix</keyword>
<proteinExistence type="predicted"/>
<dbReference type="GO" id="GO:0016758">
    <property type="term" value="F:hexosyltransferase activity"/>
    <property type="evidence" value="ECO:0007669"/>
    <property type="project" value="InterPro"/>
</dbReference>
<gene>
    <name evidence="4" type="primary">tylN</name>
    <name evidence="4" type="ORF">SNAT2548_LOCUS3447</name>
</gene>
<dbReference type="InterPro" id="IPR004276">
    <property type="entry name" value="GlycoTrans_28_N"/>
</dbReference>
<dbReference type="Gene3D" id="3.40.50.2000">
    <property type="entry name" value="Glycogen Phosphorylase B"/>
    <property type="match status" value="2"/>
</dbReference>
<evidence type="ECO:0000259" key="3">
    <source>
        <dbReference type="Pfam" id="PF03033"/>
    </source>
</evidence>
<sequence>MLGPPRRGYTLIRISVQACINFPTRSLKKSARKNLSVKVAELPPDSVSDPELPIPAIFEFRNGELSEDDQVSFDPPRFFQTDLESHSAWNLDFNVCDGHGNVIGCAKIGVGDLARRNAWRLLLQDPSAFNPLYTSDITSSHQYRKLTRRGETVRRPTLLLLAVEILGGVQEEDVQHRRSSSWQRTRPAAGMVRPRRLDDRTRVMVMTRGTRGDVQPFVALARGLILYHHCEVTICTELTWKSFIKEFRDGLPQGTLLFRPSGGDTMAQTRTAISKLITWEGQHYDFLQSLIFSAQERNFFPSEGCFYFWAAEERPDFIIFGFTVCHLAMLVGEALSIPIVGFICQPDHKIEERRDTSTHIDQLLEPTRKAMNSEGFNAALMSVMQQMSVGGPSLNCLRRTRGLITVPAGLTDSMVHFDELQKQGVPMIVPISPVAVGDYAHQLQQYILTDFVYLRTVKDVLDAELVGFVHQAKAIGRRILLITFSSMPVGERMILELALEACNSDQLLFPPKPPAPNGPKLAIAVIAMTGGQNHDKPSAECLERCQQLCKDGRLLMRSKGASFAALFPLLDAVIGQGGLGVTSEALRAGVPVITSGILLLDQRWWAARVKDLGCGSKPVKVDRLLKWDYNVGAPRVVGMLHKALRDVSDDGQQTWTQRAKQVSMMLHRAAGPDPDGILRNSQAVFQAGTQDAVTLEECYAEGRDCCSCLSRQARCCCRCIEQCLRCIFFMNVPTMLYVCVLFVAQFVCCLPCRRVCCQGRRSKCLAAKEEPEEEDSNVTDSCEETESEDSSSVP</sequence>
<evidence type="ECO:0000313" key="4">
    <source>
        <dbReference type="EMBL" id="CAE7028730.1"/>
    </source>
</evidence>
<dbReference type="AlphaFoldDB" id="A0A812IA19"/>
<keyword evidence="2" id="KW-0472">Membrane</keyword>
<feature type="compositionally biased region" description="Acidic residues" evidence="1">
    <location>
        <begin position="770"/>
        <end position="794"/>
    </location>
</feature>